<organism evidence="1 2">
    <name type="scientific">Gossypium barbadense</name>
    <name type="common">Sea Island cotton</name>
    <name type="synonym">Hibiscus barbadensis</name>
    <dbReference type="NCBI Taxonomy" id="3634"/>
    <lineage>
        <taxon>Eukaryota</taxon>
        <taxon>Viridiplantae</taxon>
        <taxon>Streptophyta</taxon>
        <taxon>Embryophyta</taxon>
        <taxon>Tracheophyta</taxon>
        <taxon>Spermatophyta</taxon>
        <taxon>Magnoliopsida</taxon>
        <taxon>eudicotyledons</taxon>
        <taxon>Gunneridae</taxon>
        <taxon>Pentapetalae</taxon>
        <taxon>rosids</taxon>
        <taxon>malvids</taxon>
        <taxon>Malvales</taxon>
        <taxon>Malvaceae</taxon>
        <taxon>Malvoideae</taxon>
        <taxon>Gossypium</taxon>
    </lineage>
</organism>
<name>A0A2P5XJC4_GOSBA</name>
<evidence type="ECO:0000313" key="2">
    <source>
        <dbReference type="Proteomes" id="UP000239757"/>
    </source>
</evidence>
<gene>
    <name evidence="1" type="ORF">GOBAR_AA17281</name>
</gene>
<protein>
    <submittedName>
        <fullName evidence="1">Uncharacterized protein</fullName>
    </submittedName>
</protein>
<dbReference type="AlphaFoldDB" id="A0A2P5XJC4"/>
<sequence>MESTTKETLDAAEVLQVSDGRELVAAIVVGEAAVSGRGGGGCDECGINNIGHIDTKNAFNLFSKSMFRVLVKLKLRIGRAICMYGIG</sequence>
<accession>A0A2P5XJC4</accession>
<proteinExistence type="predicted"/>
<reference evidence="1 2" key="1">
    <citation type="submission" date="2015-01" db="EMBL/GenBank/DDBJ databases">
        <title>Genome of allotetraploid Gossypium barbadense reveals genomic plasticity and fiber elongation in cotton evolution.</title>
        <authorList>
            <person name="Chen X."/>
            <person name="Liu X."/>
            <person name="Zhao B."/>
            <person name="Zheng H."/>
            <person name="Hu Y."/>
            <person name="Lu G."/>
            <person name="Yang C."/>
            <person name="Chen J."/>
            <person name="Shan C."/>
            <person name="Zhang L."/>
            <person name="Zhou Y."/>
            <person name="Wang L."/>
            <person name="Guo W."/>
            <person name="Bai Y."/>
            <person name="Ruan J."/>
            <person name="Shangguan X."/>
            <person name="Mao Y."/>
            <person name="Jiang J."/>
            <person name="Zhu Y."/>
            <person name="Lei J."/>
            <person name="Kang H."/>
            <person name="Chen S."/>
            <person name="He X."/>
            <person name="Wang R."/>
            <person name="Wang Y."/>
            <person name="Chen J."/>
            <person name="Wang L."/>
            <person name="Yu S."/>
            <person name="Wang B."/>
            <person name="Wei J."/>
            <person name="Song S."/>
            <person name="Lu X."/>
            <person name="Gao Z."/>
            <person name="Gu W."/>
            <person name="Deng X."/>
            <person name="Ma D."/>
            <person name="Wang S."/>
            <person name="Liang W."/>
            <person name="Fang L."/>
            <person name="Cai C."/>
            <person name="Zhu X."/>
            <person name="Zhou B."/>
            <person name="Zhang Y."/>
            <person name="Chen Z."/>
            <person name="Xu S."/>
            <person name="Zhu R."/>
            <person name="Wang S."/>
            <person name="Zhang T."/>
            <person name="Zhao G."/>
        </authorList>
    </citation>
    <scope>NUCLEOTIDE SEQUENCE [LARGE SCALE GENOMIC DNA]</scope>
    <source>
        <strain evidence="2">cv. Xinhai21</strain>
        <tissue evidence="1">Leaf</tissue>
    </source>
</reference>
<evidence type="ECO:0000313" key="1">
    <source>
        <dbReference type="EMBL" id="PPS03392.1"/>
    </source>
</evidence>
<dbReference type="Proteomes" id="UP000239757">
    <property type="component" value="Unassembled WGS sequence"/>
</dbReference>
<dbReference type="EMBL" id="KZ664760">
    <property type="protein sequence ID" value="PPS03392.1"/>
    <property type="molecule type" value="Genomic_DNA"/>
</dbReference>